<name>Q6AVP9_ORYSJ</name>
<reference evidence="3" key="7">
    <citation type="journal article" date="2008" name="Nucleic Acids Res.">
        <title>The rice annotation project database (RAP-DB): 2008 update.</title>
        <authorList>
            <consortium name="The rice annotation project (RAP)"/>
        </authorList>
    </citation>
    <scope>GENOME REANNOTATION</scope>
    <source>
        <strain evidence="3">cv. Nipponbare</strain>
    </source>
</reference>
<reference evidence="2 3" key="2">
    <citation type="journal article" date="2005" name="Nature">
        <title>The map-based sequence of the rice genome.</title>
        <authorList>
            <consortium name="International rice genome sequencing project (IRGSP)"/>
            <person name="Matsumoto T."/>
            <person name="Wu J."/>
            <person name="Kanamori H."/>
            <person name="Katayose Y."/>
            <person name="Fujisawa M."/>
            <person name="Namiki N."/>
            <person name="Mizuno H."/>
            <person name="Yamamoto K."/>
            <person name="Antonio B.A."/>
            <person name="Baba T."/>
            <person name="Sakata K."/>
            <person name="Nagamura Y."/>
            <person name="Aoki H."/>
            <person name="Arikawa K."/>
            <person name="Arita K."/>
            <person name="Bito T."/>
            <person name="Chiden Y."/>
            <person name="Fujitsuka N."/>
            <person name="Fukunaka R."/>
            <person name="Hamada M."/>
            <person name="Harada C."/>
            <person name="Hayashi A."/>
            <person name="Hijishita S."/>
            <person name="Honda M."/>
            <person name="Hosokawa S."/>
            <person name="Ichikawa Y."/>
            <person name="Idonuma A."/>
            <person name="Iijima M."/>
            <person name="Ikeda M."/>
            <person name="Ikeno M."/>
            <person name="Ito K."/>
            <person name="Ito S."/>
            <person name="Ito T."/>
            <person name="Ito Y."/>
            <person name="Ito Y."/>
            <person name="Iwabuchi A."/>
            <person name="Kamiya K."/>
            <person name="Karasawa W."/>
            <person name="Kurita K."/>
            <person name="Katagiri S."/>
            <person name="Kikuta A."/>
            <person name="Kobayashi H."/>
            <person name="Kobayashi N."/>
            <person name="Machita K."/>
            <person name="Maehara T."/>
            <person name="Masukawa M."/>
            <person name="Mizubayashi T."/>
            <person name="Mukai Y."/>
            <person name="Nagasaki H."/>
            <person name="Nagata Y."/>
            <person name="Naito S."/>
            <person name="Nakashima M."/>
            <person name="Nakama Y."/>
            <person name="Nakamichi Y."/>
            <person name="Nakamura M."/>
            <person name="Meguro A."/>
            <person name="Negishi M."/>
            <person name="Ohta I."/>
            <person name="Ohta T."/>
            <person name="Okamoto M."/>
            <person name="Ono N."/>
            <person name="Saji S."/>
            <person name="Sakaguchi M."/>
            <person name="Sakai K."/>
            <person name="Shibata M."/>
            <person name="Shimokawa T."/>
            <person name="Song J."/>
            <person name="Takazaki Y."/>
            <person name="Terasawa K."/>
            <person name="Tsugane M."/>
            <person name="Tsuji K."/>
            <person name="Ueda S."/>
            <person name="Waki K."/>
            <person name="Yamagata H."/>
            <person name="Yamamoto M."/>
            <person name="Yamamoto S."/>
            <person name="Yamane H."/>
            <person name="Yoshiki S."/>
            <person name="Yoshihara R."/>
            <person name="Yukawa K."/>
            <person name="Zhong H."/>
            <person name="Yano M."/>
            <person name="Yuan Q."/>
            <person name="Ouyang S."/>
            <person name="Liu J."/>
            <person name="Jones K.M."/>
            <person name="Gansberger K."/>
            <person name="Moffat K."/>
            <person name="Hill J."/>
            <person name="Bera J."/>
            <person name="Fadrosh D."/>
            <person name="Jin S."/>
            <person name="Johri S."/>
            <person name="Kim M."/>
            <person name="Overton L."/>
            <person name="Reardon M."/>
            <person name="Tsitrin T."/>
            <person name="Vuong H."/>
            <person name="Weaver B."/>
            <person name="Ciecko A."/>
            <person name="Tallon L."/>
            <person name="Jackson J."/>
            <person name="Pai G."/>
            <person name="Aken S.V."/>
            <person name="Utterback T."/>
            <person name="Reidmuller S."/>
            <person name="Feldblyum T."/>
            <person name="Hsiao J."/>
            <person name="Zismann V."/>
            <person name="Iobst S."/>
            <person name="de Vazeille A.R."/>
            <person name="Buell C.R."/>
            <person name="Ying K."/>
            <person name="Li Y."/>
            <person name="Lu T."/>
            <person name="Huang Y."/>
            <person name="Zhao Q."/>
            <person name="Feng Q."/>
            <person name="Zhang L."/>
            <person name="Zhu J."/>
            <person name="Weng Q."/>
            <person name="Mu J."/>
            <person name="Lu Y."/>
            <person name="Fan D."/>
            <person name="Liu Y."/>
            <person name="Guan J."/>
            <person name="Zhang Y."/>
            <person name="Yu S."/>
            <person name="Liu X."/>
            <person name="Zhang Y."/>
            <person name="Hong G."/>
            <person name="Han B."/>
            <person name="Choisne N."/>
            <person name="Demange N."/>
            <person name="Orjeda G."/>
            <person name="Samain S."/>
            <person name="Cattolico L."/>
            <person name="Pelletier E."/>
            <person name="Couloux A."/>
            <person name="Segurens B."/>
            <person name="Wincker P."/>
            <person name="D'Hont A."/>
            <person name="Scarpelli C."/>
            <person name="Weissenbach J."/>
            <person name="Salanoubat M."/>
            <person name="Quetier F."/>
            <person name="Yu Y."/>
            <person name="Kim H.R."/>
            <person name="Rambo T."/>
            <person name="Currie J."/>
            <person name="Collura K."/>
            <person name="Luo M."/>
            <person name="Yang T."/>
            <person name="Ammiraju J.S.S."/>
            <person name="Engler F."/>
            <person name="Soderlund C."/>
            <person name="Wing R.A."/>
            <person name="Palmer L.E."/>
            <person name="de la Bastide M."/>
            <person name="Spiegel L."/>
            <person name="Nascimento L."/>
            <person name="Zutavern T."/>
            <person name="O'Shaughnessy A."/>
            <person name="Dike S."/>
            <person name="Dedhia N."/>
            <person name="Preston R."/>
            <person name="Balija V."/>
            <person name="McCombie W.R."/>
            <person name="Chow T."/>
            <person name="Chen H."/>
            <person name="Chung M."/>
            <person name="Chen C."/>
            <person name="Shaw J."/>
            <person name="Wu H."/>
            <person name="Hsiao K."/>
            <person name="Chao Y."/>
            <person name="Chu M."/>
            <person name="Cheng C."/>
            <person name="Hour A."/>
            <person name="Lee P."/>
            <person name="Lin S."/>
            <person name="Lin Y."/>
            <person name="Liou J."/>
            <person name="Liu S."/>
            <person name="Hsing Y."/>
            <person name="Raghuvanshi S."/>
            <person name="Mohanty A."/>
            <person name="Bharti A.K."/>
            <person name="Gaur A."/>
            <person name="Gupta V."/>
            <person name="Kumar D."/>
            <person name="Ravi V."/>
            <person name="Vij S."/>
            <person name="Kapur A."/>
            <person name="Khurana P."/>
            <person name="Khurana P."/>
            <person name="Khurana J.P."/>
            <person name="Tyagi A.K."/>
            <person name="Gaikwad K."/>
            <person name="Singh A."/>
            <person name="Dalal V."/>
            <person name="Srivastava S."/>
            <person name="Dixit A."/>
            <person name="Pal A.K."/>
            <person name="Ghazi I.A."/>
            <person name="Yadav M."/>
            <person name="Pandit A."/>
            <person name="Bhargava A."/>
            <person name="Sureshbabu K."/>
            <person name="Batra K."/>
            <person name="Sharma T.R."/>
            <person name="Mohapatra T."/>
            <person name="Singh N.K."/>
            <person name="Messing J."/>
            <person name="Nelson A.B."/>
            <person name="Fuks G."/>
            <person name="Kavchok S."/>
            <person name="Keizer G."/>
            <person name="Linton E."/>
            <person name="Llaca V."/>
            <person name="Song R."/>
            <person name="Tanyolac B."/>
            <person name="Young S."/>
            <person name="Ho-Il K."/>
            <person name="Hahn J.H."/>
            <person name="Sangsakoo G."/>
            <person name="Vanavichit A."/>
            <person name="de Mattos Luiz.A.T."/>
            <person name="Zimmer P.D."/>
            <person name="Malone G."/>
            <person name="Dellagostin O."/>
            <person name="de Oliveira A.C."/>
            <person name="Bevan M."/>
            <person name="Bancroft I."/>
            <person name="Minx P."/>
            <person name="Cordum H."/>
            <person name="Wilson R."/>
            <person name="Cheng Z."/>
            <person name="Jin W."/>
            <person name="Jiang J."/>
            <person name="Leong S.A."/>
            <person name="Iwama H."/>
            <person name="Gojobori T."/>
            <person name="Itoh T."/>
            <person name="Niimura Y."/>
            <person name="Fujii Y."/>
            <person name="Habara T."/>
            <person name="Sakai H."/>
            <person name="Sato Y."/>
            <person name="Wilson G."/>
            <person name="Kumar K."/>
            <person name="McCouch S."/>
            <person name="Juretic N."/>
            <person name="Hoen D."/>
            <person name="Wright S."/>
            <person name="Bruskiewich R."/>
            <person name="Bureau T."/>
            <person name="Miyao A."/>
            <person name="Hirochika H."/>
            <person name="Nishikawa T."/>
            <person name="Kadowaki K."/>
            <person name="Sugiura M."/>
            <person name="Burr B."/>
            <person name="Sasaki T."/>
        </authorList>
    </citation>
    <scope>NUCLEOTIDE SEQUENCE [LARGE SCALE GENOMIC DNA]</scope>
    <source>
        <strain evidence="3">cv. Nipponbare</strain>
    </source>
</reference>
<evidence type="ECO:0000313" key="3">
    <source>
        <dbReference type="Proteomes" id="UP000000763"/>
    </source>
</evidence>
<proteinExistence type="predicted"/>
<protein>
    <submittedName>
        <fullName evidence="1">Expressed protein</fullName>
    </submittedName>
    <submittedName>
        <fullName evidence="2">Os03g0842300 protein</fullName>
    </submittedName>
</protein>
<sequence length="120" mass="12372">MVFARGNGTACRVSRGYLYSCSLDGLLAGKPNMIAGAGGHKDEDGRKVKLPANVAVGKSVFRRRRAAGEMYTGAGPSAAVCFCNFSLVMMAGAGDGSHAWTIVARSRRRGGEGAVAGGMM</sequence>
<dbReference type="EMBL" id="AC096856">
    <property type="protein sequence ID" value="AAT77018.1"/>
    <property type="molecule type" value="Genomic_DNA"/>
</dbReference>
<reference evidence="2" key="9">
    <citation type="submission" date="2009-08" db="EMBL/GenBank/DDBJ databases">
        <title>The Second Rice Annotation Project Meeting (RAP2).</title>
        <authorList>
            <consortium name="The Rice Annotation Project (RAP)"/>
        </authorList>
    </citation>
    <scope>NUCLEOTIDE SEQUENCE</scope>
</reference>
<dbReference type="AlphaFoldDB" id="Q6AVP9"/>
<reference evidence="2" key="8">
    <citation type="submission" date="2009-08" db="EMBL/GenBank/DDBJ databases">
        <title>Oryza sativa nipponbare(GA3) genomic DNA, chromosome 3.</title>
        <authorList>
            <consortium name="IRGSP(International Rice Genome Sequencing Project)"/>
        </authorList>
    </citation>
    <scope>NUCLEOTIDE SEQUENCE</scope>
</reference>
<reference evidence="2" key="5">
    <citation type="journal article" date="2007" name="Genome Res.">
        <title>Curated Genome Annotation of Oryza sativa ssp. japonica and Comparative Genome Analysis with Arabidopsis thaliana.</title>
        <authorList>
            <consortium name="The Rice Annotation Project (RAP)"/>
            <person name="Itoh T."/>
            <person name="Tanaka T."/>
            <person name="Barrero R.A."/>
            <person name="Yamasaki C."/>
            <person name="Fujii Y."/>
            <person name="Hilton P.B."/>
            <person name="Antonio B.A."/>
            <person name="Aono H."/>
            <person name="Apweiler R."/>
            <person name="Bruskiewich R."/>
            <person name="Bureau T."/>
            <person name="Burr F."/>
            <person name="Costa de Oliveira A."/>
            <person name="Fuks G."/>
            <person name="Habara T."/>
            <person name="Haberer G."/>
            <person name="Han B."/>
            <person name="Harada E."/>
            <person name="Hiraki A.T."/>
            <person name="Hirochika H."/>
            <person name="Hoen D."/>
            <person name="Hokari H."/>
            <person name="Hosokawa S."/>
            <person name="Hsing Y."/>
            <person name="Ikawa H."/>
            <person name="Ikeo K."/>
            <person name="Imanishi T."/>
            <person name="Ito Y."/>
            <person name="Jaiswal P."/>
            <person name="Kanno M."/>
            <person name="Kawahara Y."/>
            <person name="Kawamura T."/>
            <person name="Kawashima H."/>
            <person name="Khurana J.P."/>
            <person name="Kikuchi S."/>
            <person name="Komatsu S."/>
            <person name="Koyanagi K.O."/>
            <person name="Kubooka H."/>
            <person name="Lieberherr D."/>
            <person name="Lin Y.C."/>
            <person name="Lonsdale D."/>
            <person name="Matsumoto T."/>
            <person name="Matsuya A."/>
            <person name="McCombie W.R."/>
            <person name="Messing J."/>
            <person name="Miyao A."/>
            <person name="Mulder N."/>
            <person name="Nagamura Y."/>
            <person name="Nam J."/>
            <person name="Namiki N."/>
            <person name="Numa H."/>
            <person name="Nurimoto S."/>
            <person name="O'donovan C."/>
            <person name="Ohyanagi H."/>
            <person name="Okido T."/>
            <person name="Oota S."/>
            <person name="Osato N."/>
            <person name="Palmer L.E."/>
            <person name="Quetier F."/>
            <person name="Raghuvanshi S."/>
            <person name="Saichi N."/>
            <person name="Sakai H."/>
            <person name="Sakai Y."/>
            <person name="Sakata K."/>
            <person name="Sakurai T."/>
            <person name="Sato F."/>
            <person name="Sato Y."/>
            <person name="Schoof H."/>
            <person name="Seki M."/>
            <person name="Shibata M."/>
            <person name="Shimizu Y."/>
            <person name="Shinozaki K."/>
            <person name="Shinso Y."/>
            <person name="Singh N.K."/>
            <person name="Smith-White B."/>
            <person name="Takeda J."/>
            <person name="Tanino M."/>
            <person name="Tatusova T."/>
            <person name="Thongjuea S."/>
            <person name="Todokoro F."/>
            <person name="Tsugane M."/>
            <person name="Tyagi A.K."/>
            <person name="Vanavichit A."/>
            <person name="Wang A."/>
            <person name="Wing R.A."/>
            <person name="Yamaguchi K."/>
            <person name="Yamamoto M."/>
            <person name="Yamamoto N."/>
            <person name="Yu Y."/>
            <person name="Zhang H."/>
            <person name="Zhao Q."/>
            <person name="Higo K."/>
            <person name="Burr B."/>
            <person name="Gojobori T."/>
            <person name="Sasaki T."/>
        </authorList>
    </citation>
    <scope>NUCLEOTIDE SEQUENCE</scope>
</reference>
<accession>Q6AVP9</accession>
<evidence type="ECO:0000313" key="2">
    <source>
        <dbReference type="EMBL" id="BAF13770.1"/>
    </source>
</evidence>
<reference evidence="1" key="4">
    <citation type="submission" date="2006-01" db="EMBL/GenBank/DDBJ databases">
        <title>Oryza sativa chromosome 3 BAC OSJNBa0075M12 genomic sequence.</title>
        <authorList>
            <person name="Buell C.R."/>
            <person name="Yuan Q."/>
            <person name="Ouyang S."/>
            <person name="Liu J."/>
            <person name="Gansberger K."/>
            <person name="Jones K.M."/>
            <person name="Overton II L.L."/>
            <person name="Tsitrin T."/>
            <person name="Kim M.M."/>
            <person name="Bera J.J."/>
            <person name="Jin S.S."/>
            <person name="Fadrosh D.W."/>
            <person name="Tallon L.J."/>
            <person name="Koo H."/>
            <person name="Zismann V."/>
            <person name="Hsiao J."/>
            <person name="Blunt S."/>
            <person name="Vanaken S.S."/>
            <person name="Riedmuller S.B."/>
            <person name="Utterback T.T."/>
            <person name="Feldblyum T.V."/>
            <person name="Yang Q.Q."/>
            <person name="Haas B.J."/>
            <person name="Suh B.B."/>
            <person name="Peterson J.J."/>
            <person name="Quackenbush J."/>
            <person name="White O."/>
            <person name="Salzberg S.L."/>
            <person name="Fraser C.M."/>
        </authorList>
    </citation>
    <scope>NUCLEOTIDE SEQUENCE</scope>
</reference>
<dbReference type="Proteomes" id="UP000000763">
    <property type="component" value="Chromosome 3"/>
</dbReference>
<dbReference type="KEGG" id="dosa:Os03g0842300"/>
<gene>
    <name evidence="2" type="ordered locus">Os03g0842300</name>
    <name evidence="1" type="ORF">OSJNBa0075M12.23</name>
</gene>
<reference evidence="1" key="1">
    <citation type="submission" date="2004-07" db="EMBL/GenBank/DDBJ databases">
        <authorList>
            <person name="Buell R."/>
            <person name="Liu J."/>
            <person name="Childs K."/>
            <person name="Zaborsky J."/>
            <person name="Tallon L."/>
            <person name="Wirtz U."/>
            <person name="Wei F."/>
            <person name="Kuang H."/>
            <person name="Zhang P."/>
            <person name="Marano M."/>
            <person name="Baker B."/>
        </authorList>
    </citation>
    <scope>NUCLEOTIDE SEQUENCE</scope>
</reference>
<dbReference type="EMBL" id="AP008209">
    <property type="protein sequence ID" value="BAF13770.1"/>
    <property type="molecule type" value="Genomic_DNA"/>
</dbReference>
<evidence type="ECO:0000313" key="1">
    <source>
        <dbReference type="EMBL" id="AAT77018.1"/>
    </source>
</evidence>
<organism evidence="1 3">
    <name type="scientific">Oryza sativa subsp. japonica</name>
    <name type="common">Rice</name>
    <dbReference type="NCBI Taxonomy" id="39947"/>
    <lineage>
        <taxon>Eukaryota</taxon>
        <taxon>Viridiplantae</taxon>
        <taxon>Streptophyta</taxon>
        <taxon>Embryophyta</taxon>
        <taxon>Tracheophyta</taxon>
        <taxon>Spermatophyta</taxon>
        <taxon>Magnoliopsida</taxon>
        <taxon>Liliopsida</taxon>
        <taxon>Poales</taxon>
        <taxon>Poaceae</taxon>
        <taxon>BOP clade</taxon>
        <taxon>Oryzoideae</taxon>
        <taxon>Oryzeae</taxon>
        <taxon>Oryzinae</taxon>
        <taxon>Oryza</taxon>
        <taxon>Oryza sativa</taxon>
    </lineage>
</organism>
<reference evidence="2" key="3">
    <citation type="journal article" date="2006" name="Nucleic Acids Res.">
        <title>The Rice Annotation Project Database (RAP-DB): hub for Oryza sativa ssp. japonica genome information.</title>
        <authorList>
            <person name="Ohyanagi H."/>
            <person name="Tanaka T."/>
            <person name="Sakai H."/>
            <person name="Shigemoto Y."/>
            <person name="Yamaguchi K."/>
            <person name="Habara T."/>
            <person name="Fujii Y."/>
            <person name="Antonio B.A."/>
            <person name="Nagamura Y."/>
            <person name="Imanishi T."/>
            <person name="Ikeo K."/>
            <person name="Itoh T."/>
            <person name="Gojobori T."/>
            <person name="Sasaki T."/>
        </authorList>
    </citation>
    <scope>NUCLEOTIDE SEQUENCE</scope>
</reference>
<reference evidence="2" key="6">
    <citation type="journal article" date="2008" name="Nucleic Acids Res.">
        <title>The Rice Annotation Project Database (RAP-DB): 2008 update.</title>
        <authorList>
            <consortium name="The Rice Annotation Project (RAP)"/>
            <person name="Tanaka T."/>
            <person name="Antonio B.A."/>
            <person name="Kikuchi S."/>
            <person name="Matsumoto T."/>
            <person name="Nagamura Y."/>
            <person name="Numa H."/>
            <person name="Sakai H."/>
            <person name="Wu J."/>
            <person name="Itoh T."/>
            <person name="Sasaki T."/>
            <person name="Aono R."/>
            <person name="Fujii Y."/>
            <person name="Habara T."/>
            <person name="Harada E."/>
            <person name="Kanno M."/>
            <person name="Kawahara Y."/>
            <person name="Kawashima H."/>
            <person name="Kubooka H."/>
            <person name="Matsuya A."/>
            <person name="Nakaoka H."/>
            <person name="Saichi N."/>
            <person name="Sanbonmatsu R."/>
            <person name="Sato Y."/>
            <person name="Shinso Y."/>
            <person name="Suzuki M."/>
            <person name="Takeda J."/>
            <person name="Tanino M."/>
            <person name="Todokoro F."/>
            <person name="Yamaguchi K."/>
            <person name="Yamamoto N."/>
            <person name="Yamasaki C."/>
            <person name="Imanishi T."/>
            <person name="Okido T."/>
            <person name="Tada M."/>
            <person name="Ikeo K."/>
            <person name="Tateno Y."/>
            <person name="Gojobori T."/>
            <person name="Lin Y.C."/>
            <person name="Wei F.J."/>
            <person name="Hsing Y.I."/>
            <person name="Zhao Q."/>
            <person name="Han B."/>
            <person name="Kramer M.R."/>
            <person name="McCombie R.W."/>
            <person name="Lonsdale D."/>
            <person name="O'Donovan C.C."/>
            <person name="Whitfield E.J."/>
            <person name="Apweiler R."/>
            <person name="Koyanagi K.O."/>
            <person name="Khurana J.P."/>
            <person name="Raghuvanshi S."/>
            <person name="Singh N.K."/>
            <person name="Tyagi A.K."/>
            <person name="Haberer G."/>
            <person name="Fujisawa M."/>
            <person name="Hosokawa S."/>
            <person name="Ito Y."/>
            <person name="Ikawa H."/>
            <person name="Shibata M."/>
            <person name="Yamamoto M."/>
            <person name="Bruskiewich R.M."/>
            <person name="Hoen D.R."/>
            <person name="Bureau TE."/>
            <person name="Namiki N."/>
            <person name="Ohyanagi H."/>
            <person name="Sakai Y."/>
            <person name="Nobushima S."/>
            <person name="Sakata K."/>
            <person name="Barrero R.A."/>
            <person name="Sato Y."/>
            <person name="Souvorov A."/>
            <person name="Smith-White B."/>
            <person name="Tatusova T."/>
            <person name="An S."/>
            <person name="An G."/>
            <person name="OOta S."/>
            <person name="Fuks G."/>
            <person name="Messing J."/>
            <person name="Christie K.R."/>
            <person name="Lieberherr D."/>
            <person name="Kim H."/>
            <person name="Zuccolo A."/>
            <person name="Wing R.A."/>
            <person name="Nobuta K."/>
            <person name="Green P.J."/>
            <person name="Lu C."/>
            <person name="Meyers BC."/>
            <person name="Chaparro C."/>
            <person name="Piegu B."/>
            <person name="Panaud O."/>
            <person name="Echeverria M."/>
        </authorList>
    </citation>
    <scope>NUCLEOTIDE SEQUENCE</scope>
</reference>